<dbReference type="OrthoDB" id="9810860at2"/>
<proteinExistence type="predicted"/>
<organism evidence="10 11">
    <name type="scientific">Oceaniovalibus guishaninsula JLT2003</name>
    <dbReference type="NCBI Taxonomy" id="1231392"/>
    <lineage>
        <taxon>Bacteria</taxon>
        <taxon>Pseudomonadati</taxon>
        <taxon>Pseudomonadota</taxon>
        <taxon>Alphaproteobacteria</taxon>
        <taxon>Rhodobacterales</taxon>
        <taxon>Roseobacteraceae</taxon>
        <taxon>Oceaniovalibus</taxon>
    </lineage>
</organism>
<evidence type="ECO:0000256" key="1">
    <source>
        <dbReference type="ARBA" id="ARBA00004651"/>
    </source>
</evidence>
<feature type="transmembrane region" description="Helical" evidence="8">
    <location>
        <begin position="305"/>
        <end position="329"/>
    </location>
</feature>
<evidence type="ECO:0000256" key="8">
    <source>
        <dbReference type="SAM" id="Phobius"/>
    </source>
</evidence>
<dbReference type="Pfam" id="PF00999">
    <property type="entry name" value="Na_H_Exchanger"/>
    <property type="match status" value="1"/>
</dbReference>
<evidence type="ECO:0000313" key="11">
    <source>
        <dbReference type="Proteomes" id="UP000006765"/>
    </source>
</evidence>
<dbReference type="PATRIC" id="fig|1231392.3.peg.937"/>
<keyword evidence="3" id="KW-0050">Antiport</keyword>
<keyword evidence="6" id="KW-0406">Ion transport</keyword>
<evidence type="ECO:0000256" key="7">
    <source>
        <dbReference type="ARBA" id="ARBA00023136"/>
    </source>
</evidence>
<keyword evidence="7 8" id="KW-0472">Membrane</keyword>
<evidence type="ECO:0000256" key="2">
    <source>
        <dbReference type="ARBA" id="ARBA00022448"/>
    </source>
</evidence>
<feature type="transmembrane region" description="Helical" evidence="8">
    <location>
        <begin position="30"/>
        <end position="49"/>
    </location>
</feature>
<accession>K2HED7</accession>
<feature type="transmembrane region" description="Helical" evidence="8">
    <location>
        <begin position="224"/>
        <end position="240"/>
    </location>
</feature>
<name>K2HED7_9RHOB</name>
<dbReference type="PANTHER" id="PTHR32507:SF8">
    <property type="entry name" value="CNH1P"/>
    <property type="match status" value="1"/>
</dbReference>
<feature type="transmembrane region" description="Helical" evidence="8">
    <location>
        <begin position="6"/>
        <end position="23"/>
    </location>
</feature>
<evidence type="ECO:0000256" key="3">
    <source>
        <dbReference type="ARBA" id="ARBA00022449"/>
    </source>
</evidence>
<dbReference type="RefSeq" id="WP_007426085.1">
    <property type="nucleotide sequence ID" value="NZ_AMGO01000012.1"/>
</dbReference>
<sequence>MNDIDILVIGLTVILFACVSDVARNGRFTAPMMFAGIGLLLGPMILNVVRIPMQDETVKRVAELTLVVALFTDSVRINVKRLRRFHSLPIRLLGIGLPLTMVLGTFAAWWIFPSFGLWEAAVLAVMLGPTDAALGEPVVTSEEVPALVRQGLNVESGMNDGLGLPCLFIVASLAGAGTTAGAGDWTAYILLQILGGPVIGATIATVAAWAIARPLRRGWVGEDFFRLALFALPVVAYLAADMLQANGFLAAFAAGVVVSTRSEYTRDAVEEFAGTIGQLLNSTIFFLVGALLLPQFLHHIGWQHVVFALLALTVLRMGPVAMAVIGMGLHRRTTLFLGWYGPRGMASVIYLLIVLDTFDIAAIDDIAATVALTVLASIVLHGLTAAPGSRRYGQFARKLRSSDAENAPVPVQRVPGELCAKERA</sequence>
<dbReference type="eggNOG" id="COG0025">
    <property type="taxonomic scope" value="Bacteria"/>
</dbReference>
<feature type="transmembrane region" description="Helical" evidence="8">
    <location>
        <begin position="91"/>
        <end position="112"/>
    </location>
</feature>
<evidence type="ECO:0000313" key="10">
    <source>
        <dbReference type="EMBL" id="EKE44897.1"/>
    </source>
</evidence>
<protein>
    <submittedName>
        <fullName evidence="10">NhaP-type antiporter</fullName>
    </submittedName>
</protein>
<dbReference type="InterPro" id="IPR006153">
    <property type="entry name" value="Cation/H_exchanger_TM"/>
</dbReference>
<dbReference type="EMBL" id="AMGO01000012">
    <property type="protein sequence ID" value="EKE44897.1"/>
    <property type="molecule type" value="Genomic_DNA"/>
</dbReference>
<feature type="transmembrane region" description="Helical" evidence="8">
    <location>
        <begin position="336"/>
        <end position="354"/>
    </location>
</feature>
<dbReference type="GO" id="GO:0005886">
    <property type="term" value="C:plasma membrane"/>
    <property type="evidence" value="ECO:0007669"/>
    <property type="project" value="UniProtKB-SubCell"/>
</dbReference>
<feature type="transmembrane region" description="Helical" evidence="8">
    <location>
        <begin position="366"/>
        <end position="388"/>
    </location>
</feature>
<feature type="transmembrane region" description="Helical" evidence="8">
    <location>
        <begin position="189"/>
        <end position="212"/>
    </location>
</feature>
<keyword evidence="2" id="KW-0813">Transport</keyword>
<dbReference type="AlphaFoldDB" id="K2HED7"/>
<evidence type="ECO:0000256" key="4">
    <source>
        <dbReference type="ARBA" id="ARBA00022692"/>
    </source>
</evidence>
<gene>
    <name evidence="10" type="ORF">OCGS_0932</name>
</gene>
<keyword evidence="5 8" id="KW-1133">Transmembrane helix</keyword>
<feature type="domain" description="Cation/H+ exchanger transmembrane" evidence="9">
    <location>
        <begin position="19"/>
        <end position="387"/>
    </location>
</feature>
<comment type="caution">
    <text evidence="10">The sequence shown here is derived from an EMBL/GenBank/DDBJ whole genome shotgun (WGS) entry which is preliminary data.</text>
</comment>
<comment type="subcellular location">
    <subcellularLocation>
        <location evidence="1">Cell membrane</location>
        <topology evidence="1">Multi-pass membrane protein</topology>
    </subcellularLocation>
</comment>
<dbReference type="GO" id="GO:0015297">
    <property type="term" value="F:antiporter activity"/>
    <property type="evidence" value="ECO:0007669"/>
    <property type="project" value="UniProtKB-KW"/>
</dbReference>
<reference evidence="10 11" key="1">
    <citation type="journal article" date="2012" name="J. Bacteriol.">
        <title>Draft Genome Sequence of Oceaniovalibus guishaninsula JLT2003T.</title>
        <authorList>
            <person name="Tang K."/>
            <person name="Liu K."/>
            <person name="Jiao N."/>
        </authorList>
    </citation>
    <scope>NUCLEOTIDE SEQUENCE [LARGE SCALE GENOMIC DNA]</scope>
    <source>
        <strain evidence="10 11">JLT2003</strain>
    </source>
</reference>
<evidence type="ECO:0000259" key="9">
    <source>
        <dbReference type="Pfam" id="PF00999"/>
    </source>
</evidence>
<evidence type="ECO:0000256" key="5">
    <source>
        <dbReference type="ARBA" id="ARBA00022989"/>
    </source>
</evidence>
<evidence type="ECO:0000256" key="6">
    <source>
        <dbReference type="ARBA" id="ARBA00023065"/>
    </source>
</evidence>
<keyword evidence="11" id="KW-1185">Reference proteome</keyword>
<dbReference type="STRING" id="1231392.OCGS_0932"/>
<dbReference type="PANTHER" id="PTHR32507">
    <property type="entry name" value="NA(+)/H(+) ANTIPORTER 1"/>
    <property type="match status" value="1"/>
</dbReference>
<dbReference type="GO" id="GO:1902600">
    <property type="term" value="P:proton transmembrane transport"/>
    <property type="evidence" value="ECO:0007669"/>
    <property type="project" value="InterPro"/>
</dbReference>
<keyword evidence="4 8" id="KW-0812">Transmembrane</keyword>
<feature type="transmembrane region" description="Helical" evidence="8">
    <location>
        <begin position="276"/>
        <end position="293"/>
    </location>
</feature>
<dbReference type="Proteomes" id="UP000006765">
    <property type="component" value="Unassembled WGS sequence"/>
</dbReference>